<keyword evidence="1" id="KW-0732">Signal</keyword>
<dbReference type="GO" id="GO:0005975">
    <property type="term" value="P:carbohydrate metabolic process"/>
    <property type="evidence" value="ECO:0007669"/>
    <property type="project" value="TreeGrafter"/>
</dbReference>
<dbReference type="AlphaFoldDB" id="A0A517YKI8"/>
<name>A0A517YKI8_9BACT</name>
<dbReference type="PANTHER" id="PTHR22901:SF0">
    <property type="entry name" value="SIALATE O-ACETYLESTERASE"/>
    <property type="match status" value="1"/>
</dbReference>
<dbReference type="RefSeq" id="WP_145096661.1">
    <property type="nucleotide sequence ID" value="NZ_CP036274.1"/>
</dbReference>
<dbReference type="EMBL" id="CP036274">
    <property type="protein sequence ID" value="QDU30725.1"/>
    <property type="molecule type" value="Genomic_DNA"/>
</dbReference>
<dbReference type="SUPFAM" id="SSF52266">
    <property type="entry name" value="SGNH hydrolase"/>
    <property type="match status" value="2"/>
</dbReference>
<evidence type="ECO:0000313" key="2">
    <source>
        <dbReference type="EMBL" id="QDU30725.1"/>
    </source>
</evidence>
<evidence type="ECO:0000256" key="1">
    <source>
        <dbReference type="SAM" id="SignalP"/>
    </source>
</evidence>
<dbReference type="Gene3D" id="3.40.50.1110">
    <property type="entry name" value="SGNH hydrolase"/>
    <property type="match status" value="1"/>
</dbReference>
<dbReference type="OrthoDB" id="9795554at2"/>
<evidence type="ECO:0008006" key="4">
    <source>
        <dbReference type="Google" id="ProtNLM"/>
    </source>
</evidence>
<evidence type="ECO:0000313" key="3">
    <source>
        <dbReference type="Proteomes" id="UP000315017"/>
    </source>
</evidence>
<accession>A0A517YKI8</accession>
<dbReference type="KEGG" id="aagg:ETAA8_58730"/>
<dbReference type="PANTHER" id="PTHR22901">
    <property type="entry name" value="SIALATE O-ACETYLESTERASE"/>
    <property type="match status" value="1"/>
</dbReference>
<proteinExistence type="predicted"/>
<feature type="signal peptide" evidence="1">
    <location>
        <begin position="1"/>
        <end position="25"/>
    </location>
</feature>
<keyword evidence="3" id="KW-1185">Reference proteome</keyword>
<dbReference type="Gene3D" id="2.60.40.10">
    <property type="entry name" value="Immunoglobulins"/>
    <property type="match status" value="1"/>
</dbReference>
<dbReference type="InterPro" id="IPR013783">
    <property type="entry name" value="Ig-like_fold"/>
</dbReference>
<feature type="chain" id="PRO_5021986621" description="Sialate O-acetylesterase" evidence="1">
    <location>
        <begin position="26"/>
        <end position="531"/>
    </location>
</feature>
<dbReference type="Proteomes" id="UP000315017">
    <property type="component" value="Chromosome"/>
</dbReference>
<protein>
    <recommendedName>
        <fullName evidence="4">Sialate O-acetylesterase</fullName>
    </recommendedName>
</protein>
<dbReference type="GO" id="GO:0001681">
    <property type="term" value="F:sialate O-acetylesterase activity"/>
    <property type="evidence" value="ECO:0007669"/>
    <property type="project" value="InterPro"/>
</dbReference>
<gene>
    <name evidence="2" type="ORF">ETAA8_58730</name>
</gene>
<dbReference type="InterPro" id="IPR039329">
    <property type="entry name" value="SIAE"/>
</dbReference>
<organism evidence="2 3">
    <name type="scientific">Anatilimnocola aggregata</name>
    <dbReference type="NCBI Taxonomy" id="2528021"/>
    <lineage>
        <taxon>Bacteria</taxon>
        <taxon>Pseudomonadati</taxon>
        <taxon>Planctomycetota</taxon>
        <taxon>Planctomycetia</taxon>
        <taxon>Pirellulales</taxon>
        <taxon>Pirellulaceae</taxon>
        <taxon>Anatilimnocola</taxon>
    </lineage>
</organism>
<reference evidence="2 3" key="1">
    <citation type="submission" date="2019-02" db="EMBL/GenBank/DDBJ databases">
        <title>Deep-cultivation of Planctomycetes and their phenomic and genomic characterization uncovers novel biology.</title>
        <authorList>
            <person name="Wiegand S."/>
            <person name="Jogler M."/>
            <person name="Boedeker C."/>
            <person name="Pinto D."/>
            <person name="Vollmers J."/>
            <person name="Rivas-Marin E."/>
            <person name="Kohn T."/>
            <person name="Peeters S.H."/>
            <person name="Heuer A."/>
            <person name="Rast P."/>
            <person name="Oberbeckmann S."/>
            <person name="Bunk B."/>
            <person name="Jeske O."/>
            <person name="Meyerdierks A."/>
            <person name="Storesund J.E."/>
            <person name="Kallscheuer N."/>
            <person name="Luecker S."/>
            <person name="Lage O.M."/>
            <person name="Pohl T."/>
            <person name="Merkel B.J."/>
            <person name="Hornburger P."/>
            <person name="Mueller R.-W."/>
            <person name="Bruemmer F."/>
            <person name="Labrenz M."/>
            <person name="Spormann A.M."/>
            <person name="Op den Camp H."/>
            <person name="Overmann J."/>
            <person name="Amann R."/>
            <person name="Jetten M.S.M."/>
            <person name="Mascher T."/>
            <person name="Medema M.H."/>
            <person name="Devos D.P."/>
            <person name="Kaster A.-K."/>
            <person name="Ovreas L."/>
            <person name="Rohde M."/>
            <person name="Galperin M.Y."/>
            <person name="Jogler C."/>
        </authorList>
    </citation>
    <scope>NUCLEOTIDE SEQUENCE [LARGE SCALE GENOMIC DNA]</scope>
    <source>
        <strain evidence="2 3">ETA_A8</strain>
    </source>
</reference>
<sequence precursor="true">MHLIRTCAALAMGLLLAAAAGSVQADVKLPPFFSDHMVLQREGKAPLWGTADAGEKVTVRFRNQEQQATADDKGAWRIEFQGLKAGGPDELNIEGKNKITLKDVLVGEVWVGSGQSNMAGTVGGYAKNDPTLAKLAATGYPQIRGCKATGGWTVSATGTNGAYSALLFPMAVRLHEKLNVPIGMMLGAEGGTPSGAWLSPEAVAADVPTQNLMAEYVKAYPALAKKFEEVDLPHWKQGAEKAKAAGKTVGRLPAAPPVPGTVRGKPIGYLYAAHIKPFVGYGIRGVLWDQGEARTQVGGVDQYTMMGALIRGWRNEWNVGEFPFIYVQKPSGMGCAWEAPPAVATTPATTAAPANPLPPVIQAFTPLPAAVPSTQEGIYNEDYLKLMKLPNAGMVISTDLGPGIHPIIKSGYGARAANVALGIAYGKPVEYYGPVYESHAIEGNTARVKFSHAGKGLTARHSDKLQGFAIAGDDKVFHWADAKIDGDTVVVSSAAVPKPVAIRYAWGNNRTWANLFNNDKLPAVTFRTDAW</sequence>
<dbReference type="InterPro" id="IPR036514">
    <property type="entry name" value="SGNH_hydro_sf"/>
</dbReference>